<dbReference type="RefSeq" id="WP_050152122.1">
    <property type="nucleotide sequence ID" value="NZ_CP104006.1"/>
</dbReference>
<organism evidence="1 2">
    <name type="scientific">Yersinia alsatica</name>
    <dbReference type="NCBI Taxonomy" id="2890317"/>
    <lineage>
        <taxon>Bacteria</taxon>
        <taxon>Pseudomonadati</taxon>
        <taxon>Pseudomonadota</taxon>
        <taxon>Gammaproteobacteria</taxon>
        <taxon>Enterobacterales</taxon>
        <taxon>Yersiniaceae</taxon>
        <taxon>Yersinia</taxon>
    </lineage>
</organism>
<reference evidence="1" key="1">
    <citation type="submission" date="2022-08" db="EMBL/GenBank/DDBJ databases">
        <authorList>
            <person name="Bogun A."/>
            <person name="Kislichkina A."/>
            <person name="Solomentsev V."/>
            <person name="Skryabin Y."/>
            <person name="Sizova A."/>
            <person name="Platonov M."/>
            <person name="Dentovskaya S."/>
        </authorList>
    </citation>
    <scope>NUCLEOTIDE SEQUENCE</scope>
    <source>
        <strain evidence="1">SCPM-O-B-7604</strain>
    </source>
</reference>
<dbReference type="Gene3D" id="3.30.1500.10">
    <property type="entry name" value="Haem-binding HasA"/>
    <property type="match status" value="1"/>
</dbReference>
<dbReference type="EMBL" id="CP104006">
    <property type="protein sequence ID" value="UWM45127.1"/>
    <property type="molecule type" value="Genomic_DNA"/>
</dbReference>
<evidence type="ECO:0000313" key="2">
    <source>
        <dbReference type="Proteomes" id="UP001057860"/>
    </source>
</evidence>
<dbReference type="SUPFAM" id="SSF54621">
    <property type="entry name" value="Heme-binding protein A (HasA)"/>
    <property type="match status" value="1"/>
</dbReference>
<evidence type="ECO:0000313" key="1">
    <source>
        <dbReference type="EMBL" id="UWM45127.1"/>
    </source>
</evidence>
<proteinExistence type="predicted"/>
<dbReference type="InterPro" id="IPR010495">
    <property type="entry name" value="HasA_haem-bd"/>
</dbReference>
<dbReference type="InterPro" id="IPR036912">
    <property type="entry name" value="HasA_haem-bd_sf"/>
</dbReference>
<name>A0ABY5UNT5_9GAMM</name>
<keyword evidence="2" id="KW-1185">Reference proteome</keyword>
<gene>
    <name evidence="1" type="ORF">N0H69_21320</name>
</gene>
<dbReference type="GeneID" id="75142597"/>
<dbReference type="Pfam" id="PF06438">
    <property type="entry name" value="HasA"/>
    <property type="match status" value="1"/>
</dbReference>
<sequence>MAVEIRYQAGIENESISSYTHKWTANFGDMIQSMSNDSSDDYFFQAGVYNSEGSGDVYAFVKESEQPGSVNVAMVTGYKTKIKVGSDFDQHLIPGISGSLAFGDKIIPTPEAELDNSPGGDKIYFQLQNTQLSFNGLDNTDDIEYSFYMFFHSQTHPHCPSGKSLGVYSLLRGDAEPILAKLKAQGVDVDTPLKDMAIANQFYVAPVDSPVIDTVGVTEGSEALLAA</sequence>
<accession>A0ABY5UNT5</accession>
<protein>
    <submittedName>
        <fullName evidence="1">Heme acquisition protein HasA</fullName>
    </submittedName>
</protein>
<dbReference type="Proteomes" id="UP001057860">
    <property type="component" value="Chromosome"/>
</dbReference>